<organism evidence="2 3">
    <name type="scientific">Lacticaseibacillus rhamnosus (strain LMS2-1)</name>
    <dbReference type="NCBI Taxonomy" id="525361"/>
    <lineage>
        <taxon>Bacteria</taxon>
        <taxon>Bacillati</taxon>
        <taxon>Bacillota</taxon>
        <taxon>Bacilli</taxon>
        <taxon>Lactobacillales</taxon>
        <taxon>Lactobacillaceae</taxon>
        <taxon>Lacticaseibacillus</taxon>
    </lineage>
</organism>
<evidence type="ECO:0000313" key="3">
    <source>
        <dbReference type="Proteomes" id="UP000004525"/>
    </source>
</evidence>
<accession>C2JXH4</accession>
<dbReference type="EMBL" id="ACIZ01000066">
    <property type="protein sequence ID" value="EEN80307.1"/>
    <property type="molecule type" value="Genomic_DNA"/>
</dbReference>
<name>C2JXH4_LACRM</name>
<dbReference type="HOGENOM" id="CLU_2973844_0_0_9"/>
<keyword evidence="3" id="KW-1185">Reference proteome</keyword>
<protein>
    <submittedName>
        <fullName evidence="2">Uncharacterized protein</fullName>
    </submittedName>
</protein>
<reference evidence="2" key="1">
    <citation type="submission" date="2009-01" db="EMBL/GenBank/DDBJ databases">
        <authorList>
            <person name="Qin X."/>
            <person name="Bachman B."/>
            <person name="Battles P."/>
            <person name="Bell A."/>
            <person name="Bess C."/>
            <person name="Bickham C."/>
            <person name="Chaboub L."/>
            <person name="Chen D."/>
            <person name="Coyle M."/>
            <person name="Deiros D.R."/>
            <person name="Dinh H."/>
            <person name="Forbes L."/>
            <person name="Fowler G."/>
            <person name="Francisco L."/>
            <person name="Fu Q."/>
            <person name="Gubbala S."/>
            <person name="Hale W."/>
            <person name="Han Y."/>
            <person name="Hemphill L."/>
            <person name="Highlander S.K."/>
            <person name="Hirani K."/>
            <person name="Hogues M."/>
            <person name="Jackson L."/>
            <person name="Jakkamsetti A."/>
            <person name="Javaid M."/>
            <person name="Jiang H."/>
            <person name="Korchina V."/>
            <person name="Kovar C."/>
            <person name="Lara F."/>
            <person name="Lee S."/>
            <person name="Mata R."/>
            <person name="Mathew T."/>
            <person name="Moen C."/>
            <person name="Morales K."/>
            <person name="Munidasa M."/>
            <person name="Nazareth L."/>
            <person name="Ngo R."/>
            <person name="Nguyen L."/>
            <person name="Okwuonu G."/>
            <person name="Ongeri F."/>
            <person name="Patil S."/>
            <person name="Petrosino J."/>
            <person name="Pham C."/>
            <person name="Pham P."/>
            <person name="Pu L.-L."/>
            <person name="Puazo M."/>
            <person name="Raj R."/>
            <person name="Reid J."/>
            <person name="Rouhana J."/>
            <person name="Saada N."/>
            <person name="Shang Y."/>
            <person name="Simmons D."/>
            <person name="Thornton R."/>
            <person name="Warren J."/>
            <person name="Weissenberger G."/>
            <person name="Zhang J."/>
            <person name="Zhang L."/>
            <person name="Zhou C."/>
            <person name="Zhu D."/>
            <person name="Muzny D."/>
            <person name="Worley K."/>
            <person name="Gibbs R."/>
        </authorList>
    </citation>
    <scope>NUCLEOTIDE SEQUENCE [LARGE SCALE GENOMIC DNA]</scope>
    <source>
        <strain evidence="2">LMS2-1</strain>
    </source>
</reference>
<evidence type="ECO:0000256" key="1">
    <source>
        <dbReference type="SAM" id="MobiDB-lite"/>
    </source>
</evidence>
<comment type="caution">
    <text evidence="2">The sequence shown here is derived from an EMBL/GenBank/DDBJ whole genome shotgun (WGS) entry which is preliminary data.</text>
</comment>
<evidence type="ECO:0000313" key="2">
    <source>
        <dbReference type="EMBL" id="EEN80307.1"/>
    </source>
</evidence>
<proteinExistence type="predicted"/>
<dbReference type="Proteomes" id="UP000004525">
    <property type="component" value="Unassembled WGS sequence"/>
</dbReference>
<sequence length="58" mass="6510">MRKGSHSFQTPASQEKFELDGNGFGTNDQAMENSSFLNKWSRTEATVRQGVVNGRIYV</sequence>
<dbReference type="AlphaFoldDB" id="C2JXH4"/>
<feature type="region of interest" description="Disordered" evidence="1">
    <location>
        <begin position="1"/>
        <end position="30"/>
    </location>
</feature>
<gene>
    <name evidence="2" type="ORF">HMPREF0539_1608</name>
</gene>
<feature type="compositionally biased region" description="Polar residues" evidence="1">
    <location>
        <begin position="1"/>
        <end position="13"/>
    </location>
</feature>